<accession>A0ABD1ZJW4</accession>
<dbReference type="AlphaFoldDB" id="A0ABD1ZJW4"/>
<reference evidence="2 3" key="1">
    <citation type="submission" date="2024-09" db="EMBL/GenBank/DDBJ databases">
        <title>Chromosome-scale assembly of Riccia fluitans.</title>
        <authorList>
            <person name="Paukszto L."/>
            <person name="Sawicki J."/>
            <person name="Karawczyk K."/>
            <person name="Piernik-Szablinska J."/>
            <person name="Szczecinska M."/>
            <person name="Mazdziarz M."/>
        </authorList>
    </citation>
    <scope>NUCLEOTIDE SEQUENCE [LARGE SCALE GENOMIC DNA]</scope>
    <source>
        <strain evidence="2">Rf_01</strain>
        <tissue evidence="2">Aerial parts of the thallus</tissue>
    </source>
</reference>
<evidence type="ECO:0000256" key="1">
    <source>
        <dbReference type="SAM" id="MobiDB-lite"/>
    </source>
</evidence>
<dbReference type="EMBL" id="JBHFFA010000001">
    <property type="protein sequence ID" value="KAL2651752.1"/>
    <property type="molecule type" value="Genomic_DNA"/>
</dbReference>
<name>A0ABD1ZJW4_9MARC</name>
<evidence type="ECO:0000313" key="2">
    <source>
        <dbReference type="EMBL" id="KAL2651752.1"/>
    </source>
</evidence>
<comment type="caution">
    <text evidence="2">The sequence shown here is derived from an EMBL/GenBank/DDBJ whole genome shotgun (WGS) entry which is preliminary data.</text>
</comment>
<keyword evidence="3" id="KW-1185">Reference proteome</keyword>
<dbReference type="Proteomes" id="UP001605036">
    <property type="component" value="Unassembled WGS sequence"/>
</dbReference>
<organism evidence="2 3">
    <name type="scientific">Riccia fluitans</name>
    <dbReference type="NCBI Taxonomy" id="41844"/>
    <lineage>
        <taxon>Eukaryota</taxon>
        <taxon>Viridiplantae</taxon>
        <taxon>Streptophyta</taxon>
        <taxon>Embryophyta</taxon>
        <taxon>Marchantiophyta</taxon>
        <taxon>Marchantiopsida</taxon>
        <taxon>Marchantiidae</taxon>
        <taxon>Marchantiales</taxon>
        <taxon>Ricciaceae</taxon>
        <taxon>Riccia</taxon>
    </lineage>
</organism>
<feature type="region of interest" description="Disordered" evidence="1">
    <location>
        <begin position="1"/>
        <end position="45"/>
    </location>
</feature>
<proteinExistence type="predicted"/>
<sequence>MYEYARGSKGKADSLGLRECPQPLGLPSASNAEQLSAPKRRKFDPKCQADRSIPLLWAPVWTLETKEAPTSLEEKKKKSVQRLKLERISYGRILRRLGSSLRGYVVDTI</sequence>
<gene>
    <name evidence="2" type="ORF">R1flu_019880</name>
</gene>
<evidence type="ECO:0000313" key="3">
    <source>
        <dbReference type="Proteomes" id="UP001605036"/>
    </source>
</evidence>
<protein>
    <submittedName>
        <fullName evidence="2">Uncharacterized protein</fullName>
    </submittedName>
</protein>